<dbReference type="Proteomes" id="UP000314294">
    <property type="component" value="Unassembled WGS sequence"/>
</dbReference>
<accession>A0A4Z2HJD1</accession>
<dbReference type="AlphaFoldDB" id="A0A4Z2HJD1"/>
<keyword evidence="2" id="KW-1185">Reference proteome</keyword>
<sequence>MLERDYEIEEEMDESLNELMFGHCPWMPSTGLSTNFNINPPVVLVRPSESSAGVAVNYPKK</sequence>
<reference evidence="1 2" key="1">
    <citation type="submission" date="2019-03" db="EMBL/GenBank/DDBJ databases">
        <title>First draft genome of Liparis tanakae, snailfish: a comprehensive survey of snailfish specific genes.</title>
        <authorList>
            <person name="Kim W."/>
            <person name="Song I."/>
            <person name="Jeong J.-H."/>
            <person name="Kim D."/>
            <person name="Kim S."/>
            <person name="Ryu S."/>
            <person name="Song J.Y."/>
            <person name="Lee S.K."/>
        </authorList>
    </citation>
    <scope>NUCLEOTIDE SEQUENCE [LARGE SCALE GENOMIC DNA]</scope>
    <source>
        <tissue evidence="1">Muscle</tissue>
    </source>
</reference>
<evidence type="ECO:0000313" key="2">
    <source>
        <dbReference type="Proteomes" id="UP000314294"/>
    </source>
</evidence>
<comment type="caution">
    <text evidence="1">The sequence shown here is derived from an EMBL/GenBank/DDBJ whole genome shotgun (WGS) entry which is preliminary data.</text>
</comment>
<name>A0A4Z2HJD1_9TELE</name>
<dbReference type="EMBL" id="SRLO01000228">
    <property type="protein sequence ID" value="TNN65866.1"/>
    <property type="molecule type" value="Genomic_DNA"/>
</dbReference>
<evidence type="ECO:0000313" key="1">
    <source>
        <dbReference type="EMBL" id="TNN65866.1"/>
    </source>
</evidence>
<gene>
    <name evidence="1" type="ORF">EYF80_023866</name>
</gene>
<proteinExistence type="predicted"/>
<organism evidence="1 2">
    <name type="scientific">Liparis tanakae</name>
    <name type="common">Tanaka's snailfish</name>
    <dbReference type="NCBI Taxonomy" id="230148"/>
    <lineage>
        <taxon>Eukaryota</taxon>
        <taxon>Metazoa</taxon>
        <taxon>Chordata</taxon>
        <taxon>Craniata</taxon>
        <taxon>Vertebrata</taxon>
        <taxon>Euteleostomi</taxon>
        <taxon>Actinopterygii</taxon>
        <taxon>Neopterygii</taxon>
        <taxon>Teleostei</taxon>
        <taxon>Neoteleostei</taxon>
        <taxon>Acanthomorphata</taxon>
        <taxon>Eupercaria</taxon>
        <taxon>Perciformes</taxon>
        <taxon>Cottioidei</taxon>
        <taxon>Cottales</taxon>
        <taxon>Liparidae</taxon>
        <taxon>Liparis</taxon>
    </lineage>
</organism>
<protein>
    <submittedName>
        <fullName evidence="1">Uncharacterized protein</fullName>
    </submittedName>
</protein>